<evidence type="ECO:0000256" key="3">
    <source>
        <dbReference type="ARBA" id="ARBA00022679"/>
    </source>
</evidence>
<dbReference type="SMART" id="SM01207">
    <property type="entry name" value="G3P_acyltransf"/>
    <property type="match status" value="1"/>
</dbReference>
<dbReference type="EMBL" id="JAPFFF010000006">
    <property type="protein sequence ID" value="KAK8887747.1"/>
    <property type="molecule type" value="Genomic_DNA"/>
</dbReference>
<evidence type="ECO:0000256" key="10">
    <source>
        <dbReference type="SAM" id="Phobius"/>
    </source>
</evidence>
<sequence>MISIIIQIFAVIGISYLIGSIPTGYLIVKHFKGDDIRRTGSGSTGATNVKRVMGKKWFFITLFLDMLKGMIPVLLIINYTDKFSELGLFPVLSSVSVLLGHSKSIFLGFTGGKSVASGFGTILALNWKAGVVFGLVWIAITKATKFVSLSSIIAIWTTPVIMFITDSPVAYFIYSILGAFYITYLHRENIQRLINGAENKTEF</sequence>
<organism evidence="11 12">
    <name type="scientific">Tritrichomonas musculus</name>
    <dbReference type="NCBI Taxonomy" id="1915356"/>
    <lineage>
        <taxon>Eukaryota</taxon>
        <taxon>Metamonada</taxon>
        <taxon>Parabasalia</taxon>
        <taxon>Tritrichomonadida</taxon>
        <taxon>Tritrichomonadidae</taxon>
        <taxon>Tritrichomonas</taxon>
    </lineage>
</organism>
<dbReference type="NCBIfam" id="TIGR00023">
    <property type="entry name" value="glycerol-3-phosphate 1-O-acyltransferase PlsY"/>
    <property type="match status" value="1"/>
</dbReference>
<protein>
    <submittedName>
        <fullName evidence="11">Uncharacterized protein</fullName>
    </submittedName>
</protein>
<dbReference type="InterPro" id="IPR003811">
    <property type="entry name" value="G3P_acylTferase_PlsY"/>
</dbReference>
<keyword evidence="5 10" id="KW-1133">Transmembrane helix</keyword>
<keyword evidence="12" id="KW-1185">Reference proteome</keyword>
<evidence type="ECO:0000256" key="6">
    <source>
        <dbReference type="ARBA" id="ARBA00023098"/>
    </source>
</evidence>
<evidence type="ECO:0000313" key="11">
    <source>
        <dbReference type="EMBL" id="KAK8887747.1"/>
    </source>
</evidence>
<keyword evidence="6" id="KW-0443">Lipid metabolism</keyword>
<feature type="transmembrane region" description="Helical" evidence="10">
    <location>
        <begin position="57"/>
        <end position="80"/>
    </location>
</feature>
<evidence type="ECO:0000256" key="8">
    <source>
        <dbReference type="ARBA" id="ARBA00023209"/>
    </source>
</evidence>
<keyword evidence="7 10" id="KW-0472">Membrane</keyword>
<dbReference type="Pfam" id="PF02660">
    <property type="entry name" value="G3P_acyltransf"/>
    <property type="match status" value="1"/>
</dbReference>
<name>A0ABR2KB94_9EUKA</name>
<feature type="transmembrane region" description="Helical" evidence="10">
    <location>
        <begin position="118"/>
        <end position="140"/>
    </location>
</feature>
<evidence type="ECO:0000256" key="9">
    <source>
        <dbReference type="ARBA" id="ARBA00023264"/>
    </source>
</evidence>
<feature type="transmembrane region" description="Helical" evidence="10">
    <location>
        <begin position="6"/>
        <end position="28"/>
    </location>
</feature>
<accession>A0ABR2KB94</accession>
<keyword evidence="8" id="KW-0594">Phospholipid biosynthesis</keyword>
<evidence type="ECO:0000256" key="2">
    <source>
        <dbReference type="ARBA" id="ARBA00022516"/>
    </source>
</evidence>
<proteinExistence type="inferred from homology"/>
<evidence type="ECO:0000256" key="7">
    <source>
        <dbReference type="ARBA" id="ARBA00023136"/>
    </source>
</evidence>
<keyword evidence="9" id="KW-1208">Phospholipid metabolism</keyword>
<evidence type="ECO:0000313" key="12">
    <source>
        <dbReference type="Proteomes" id="UP001470230"/>
    </source>
</evidence>
<keyword evidence="2" id="KW-0444">Lipid biosynthesis</keyword>
<gene>
    <name evidence="11" type="ORF">M9Y10_038801</name>
</gene>
<dbReference type="PANTHER" id="PTHR30309:SF0">
    <property type="entry name" value="GLYCEROL-3-PHOSPHATE ACYLTRANSFERASE-RELATED"/>
    <property type="match status" value="1"/>
</dbReference>
<keyword evidence="1" id="KW-1003">Cell membrane</keyword>
<reference evidence="11 12" key="1">
    <citation type="submission" date="2024-04" db="EMBL/GenBank/DDBJ databases">
        <title>Tritrichomonas musculus Genome.</title>
        <authorList>
            <person name="Alves-Ferreira E."/>
            <person name="Grigg M."/>
            <person name="Lorenzi H."/>
            <person name="Galac M."/>
        </authorList>
    </citation>
    <scope>NUCLEOTIDE SEQUENCE [LARGE SCALE GENOMIC DNA]</scope>
    <source>
        <strain evidence="11 12">EAF2021</strain>
    </source>
</reference>
<dbReference type="Proteomes" id="UP001470230">
    <property type="component" value="Unassembled WGS sequence"/>
</dbReference>
<feature type="transmembrane region" description="Helical" evidence="10">
    <location>
        <begin position="160"/>
        <end position="184"/>
    </location>
</feature>
<dbReference type="HAMAP" id="MF_01043">
    <property type="entry name" value="PlsY"/>
    <property type="match status" value="1"/>
</dbReference>
<comment type="caution">
    <text evidence="11">The sequence shown here is derived from an EMBL/GenBank/DDBJ whole genome shotgun (WGS) entry which is preliminary data.</text>
</comment>
<evidence type="ECO:0000256" key="5">
    <source>
        <dbReference type="ARBA" id="ARBA00022989"/>
    </source>
</evidence>
<evidence type="ECO:0000256" key="1">
    <source>
        <dbReference type="ARBA" id="ARBA00022475"/>
    </source>
</evidence>
<keyword evidence="3" id="KW-0808">Transferase</keyword>
<dbReference type="PANTHER" id="PTHR30309">
    <property type="entry name" value="INNER MEMBRANE PROTEIN YGIH"/>
    <property type="match status" value="1"/>
</dbReference>
<evidence type="ECO:0000256" key="4">
    <source>
        <dbReference type="ARBA" id="ARBA00022692"/>
    </source>
</evidence>
<keyword evidence="4 10" id="KW-0812">Transmembrane</keyword>
<feature type="transmembrane region" description="Helical" evidence="10">
    <location>
        <begin position="86"/>
        <end position="106"/>
    </location>
</feature>